<name>A0A087MH10_9GAMM</name>
<dbReference type="RefSeq" id="WP_034224110.1">
    <property type="nucleotide sequence ID" value="NZ_AVCJ01000023.1"/>
</dbReference>
<protein>
    <submittedName>
        <fullName evidence="2">Uncharacterized protein</fullName>
    </submittedName>
</protein>
<organism evidence="2 3">
    <name type="scientific">Arenimonas donghaensis DSM 18148 = HO3-R19</name>
    <dbReference type="NCBI Taxonomy" id="1121014"/>
    <lineage>
        <taxon>Bacteria</taxon>
        <taxon>Pseudomonadati</taxon>
        <taxon>Pseudomonadota</taxon>
        <taxon>Gammaproteobacteria</taxon>
        <taxon>Lysobacterales</taxon>
        <taxon>Lysobacteraceae</taxon>
        <taxon>Arenimonas</taxon>
    </lineage>
</organism>
<sequence length="87" mass="9649">MHWLYLLGSLACLGLAMMRSMPTFGVLVLLAGSLALLVMFLLGWLNARISSSSRDASHIMTAEELRMLREQAEARKAARSEDSTHRS</sequence>
<evidence type="ECO:0000256" key="1">
    <source>
        <dbReference type="SAM" id="Phobius"/>
    </source>
</evidence>
<reference evidence="3" key="1">
    <citation type="submission" date="2013-08" db="EMBL/GenBank/DDBJ databases">
        <title>Genome sequencing of Arenimonas donghaensis.</title>
        <authorList>
            <person name="Chen F."/>
            <person name="Wang G."/>
        </authorList>
    </citation>
    <scope>NUCLEOTIDE SEQUENCE [LARGE SCALE GENOMIC DNA]</scope>
    <source>
        <strain evidence="3">HO3-R19</strain>
    </source>
</reference>
<accession>A0A087MH10</accession>
<dbReference type="Proteomes" id="UP000029085">
    <property type="component" value="Unassembled WGS sequence"/>
</dbReference>
<dbReference type="PATRIC" id="fig|1121014.3.peg.1798"/>
<keyword evidence="3" id="KW-1185">Reference proteome</keyword>
<dbReference type="OrthoDB" id="5966730at2"/>
<comment type="caution">
    <text evidence="2">The sequence shown here is derived from an EMBL/GenBank/DDBJ whole genome shotgun (WGS) entry which is preliminary data.</text>
</comment>
<gene>
    <name evidence="2" type="ORF">N788_04555</name>
</gene>
<reference evidence="2 3" key="2">
    <citation type="journal article" date="2015" name="Stand. Genomic Sci.">
        <title>High quality draft genomic sequence of Arenimonas donghaensis DSM 18148(T).</title>
        <authorList>
            <person name="Chen F."/>
            <person name="Wang H."/>
            <person name="Cao Y."/>
            <person name="Li X."/>
            <person name="Wang G."/>
        </authorList>
    </citation>
    <scope>NUCLEOTIDE SEQUENCE [LARGE SCALE GENOMIC DNA]</scope>
    <source>
        <strain evidence="2 3">HO3-R19</strain>
    </source>
</reference>
<dbReference type="EMBL" id="AVCJ01000023">
    <property type="protein sequence ID" value="KFL36163.1"/>
    <property type="molecule type" value="Genomic_DNA"/>
</dbReference>
<proteinExistence type="predicted"/>
<feature type="transmembrane region" description="Helical" evidence="1">
    <location>
        <begin position="28"/>
        <end position="47"/>
    </location>
</feature>
<evidence type="ECO:0000313" key="2">
    <source>
        <dbReference type="EMBL" id="KFL36163.1"/>
    </source>
</evidence>
<keyword evidence="1" id="KW-1133">Transmembrane helix</keyword>
<keyword evidence="1" id="KW-0472">Membrane</keyword>
<dbReference type="STRING" id="1121014.N788_04555"/>
<evidence type="ECO:0000313" key="3">
    <source>
        <dbReference type="Proteomes" id="UP000029085"/>
    </source>
</evidence>
<dbReference type="AlphaFoldDB" id="A0A087MH10"/>
<keyword evidence="1" id="KW-0812">Transmembrane</keyword>